<dbReference type="AlphaFoldDB" id="A0A559J8U7"/>
<dbReference type="OrthoDB" id="2617122at2"/>
<keyword evidence="1" id="KW-0732">Signal</keyword>
<accession>A0A559J8U7</accession>
<keyword evidence="3" id="KW-1185">Reference proteome</keyword>
<reference evidence="2 3" key="1">
    <citation type="submission" date="2019-07" db="EMBL/GenBank/DDBJ databases">
        <authorList>
            <person name="Kim J."/>
        </authorList>
    </citation>
    <scope>NUCLEOTIDE SEQUENCE [LARGE SCALE GENOMIC DNA]</scope>
    <source>
        <strain evidence="2 3">G13</strain>
    </source>
</reference>
<name>A0A559J8U7_9BACL</name>
<evidence type="ECO:0000313" key="2">
    <source>
        <dbReference type="EMBL" id="TVX96292.1"/>
    </source>
</evidence>
<evidence type="ECO:0000313" key="3">
    <source>
        <dbReference type="Proteomes" id="UP000316330"/>
    </source>
</evidence>
<dbReference type="PROSITE" id="PS51257">
    <property type="entry name" value="PROKAR_LIPOPROTEIN"/>
    <property type="match status" value="1"/>
</dbReference>
<feature type="signal peptide" evidence="1">
    <location>
        <begin position="1"/>
        <end position="29"/>
    </location>
</feature>
<dbReference type="Proteomes" id="UP000316330">
    <property type="component" value="Unassembled WGS sequence"/>
</dbReference>
<proteinExistence type="predicted"/>
<sequence length="145" mass="16352">MRSIKAIRSLFLIIICTFLISACSKNSQADVVDDGQVINSISIGLGGEPDNTLVTYNFNIWNKTRNTILIRSIEPVLSENLQQRLLDNEIKNEVNRTINGSTSEIFTGSFQLNTQGLDKQAIEKLKIRIEKFKIITEQELGLETH</sequence>
<dbReference type="EMBL" id="VNJJ01000017">
    <property type="protein sequence ID" value="TVX96292.1"/>
    <property type="molecule type" value="Genomic_DNA"/>
</dbReference>
<evidence type="ECO:0000256" key="1">
    <source>
        <dbReference type="SAM" id="SignalP"/>
    </source>
</evidence>
<protein>
    <submittedName>
        <fullName evidence="2">Uncharacterized protein</fullName>
    </submittedName>
</protein>
<comment type="caution">
    <text evidence="2">The sequence shown here is derived from an EMBL/GenBank/DDBJ whole genome shotgun (WGS) entry which is preliminary data.</text>
</comment>
<organism evidence="2 3">
    <name type="scientific">Cohnella terricola</name>
    <dbReference type="NCBI Taxonomy" id="1289167"/>
    <lineage>
        <taxon>Bacteria</taxon>
        <taxon>Bacillati</taxon>
        <taxon>Bacillota</taxon>
        <taxon>Bacilli</taxon>
        <taxon>Bacillales</taxon>
        <taxon>Paenibacillaceae</taxon>
        <taxon>Cohnella</taxon>
    </lineage>
</organism>
<dbReference type="RefSeq" id="WP_144706381.1">
    <property type="nucleotide sequence ID" value="NZ_VNJJ01000017.1"/>
</dbReference>
<feature type="chain" id="PRO_5022072545" evidence="1">
    <location>
        <begin position="30"/>
        <end position="145"/>
    </location>
</feature>
<gene>
    <name evidence="2" type="ORF">FPZ45_21545</name>
</gene>